<dbReference type="AlphaFoldDB" id="A0AA41FH33"/>
<evidence type="ECO:0000313" key="2">
    <source>
        <dbReference type="EMBL" id="MBT9811207.1"/>
    </source>
</evidence>
<name>A0AA41FH33_9FIRM</name>
<proteinExistence type="predicted"/>
<dbReference type="EMBL" id="WQPS01000020">
    <property type="protein sequence ID" value="MBT9811207.1"/>
    <property type="molecule type" value="Genomic_DNA"/>
</dbReference>
<feature type="compositionally biased region" description="Acidic residues" evidence="1">
    <location>
        <begin position="246"/>
        <end position="257"/>
    </location>
</feature>
<gene>
    <name evidence="2" type="ORF">GPL26_16400</name>
</gene>
<organism evidence="2 3">
    <name type="scientific">Enterocloster citroniae</name>
    <dbReference type="NCBI Taxonomy" id="358743"/>
    <lineage>
        <taxon>Bacteria</taxon>
        <taxon>Bacillati</taxon>
        <taxon>Bacillota</taxon>
        <taxon>Clostridia</taxon>
        <taxon>Lachnospirales</taxon>
        <taxon>Lachnospiraceae</taxon>
        <taxon>Enterocloster</taxon>
    </lineage>
</organism>
<comment type="caution">
    <text evidence="2">The sequence shown here is derived from an EMBL/GenBank/DDBJ whole genome shotgun (WGS) entry which is preliminary data.</text>
</comment>
<evidence type="ECO:0000256" key="1">
    <source>
        <dbReference type="SAM" id="MobiDB-lite"/>
    </source>
</evidence>
<evidence type="ECO:0000313" key="3">
    <source>
        <dbReference type="Proteomes" id="UP000708338"/>
    </source>
</evidence>
<dbReference type="RefSeq" id="WP_215630196.1">
    <property type="nucleotide sequence ID" value="NZ_JBCOHS010000009.1"/>
</dbReference>
<dbReference type="Proteomes" id="UP000708338">
    <property type="component" value="Unassembled WGS sequence"/>
</dbReference>
<protein>
    <submittedName>
        <fullName evidence="2">Uncharacterized protein</fullName>
    </submittedName>
</protein>
<feature type="region of interest" description="Disordered" evidence="1">
    <location>
        <begin position="238"/>
        <end position="263"/>
    </location>
</feature>
<reference evidence="2" key="1">
    <citation type="journal article" date="2021" name="Gut Microbes">
        <title>A synthetic consortium of 100 gut commensals modulates the composition and function in a colon model of the microbiome of elderly subjects.</title>
        <authorList>
            <person name="Perez M."/>
            <person name="Ntemiri A."/>
            <person name="Tan H."/>
            <person name="Harris H.M.B."/>
            <person name="Roager H.M."/>
            <person name="Ribiere C."/>
            <person name="O'Toole P.W."/>
        </authorList>
    </citation>
    <scope>NUCLEOTIDE SEQUENCE</scope>
    <source>
        <strain evidence="2">MCC335</strain>
    </source>
</reference>
<sequence>MGKAKIEFRLLKKDEIDCRIAMVSQNGLSLLLYKDARVDQNILDETVGPMGWQRRHCRDNANCIVSIWDDDKNQWIEKEDTGTESNTEKEKGLASDSFKRACFNWGIGRELYTAPFIWISSRDCEICENGMDRNGKVKYSCYDRFYVSRIGYDDNRNINSLEIKRCKSKKVVYKLGQSESQQEQNGPDLVSEAHINTLLLELQRTGVGKPRILQNYKLSDIRDMNIDQFRDAMDVLKKKPNKPIEPDPETIPPDELEAGLPWN</sequence>
<accession>A0AA41FH33</accession>